<comment type="similarity">
    <text evidence="1">Belongs to the ustYa family.</text>
</comment>
<evidence type="ECO:0008006" key="4">
    <source>
        <dbReference type="Google" id="ProtNLM"/>
    </source>
</evidence>
<organism evidence="2 3">
    <name type="scientific">Epichloe bromicola</name>
    <dbReference type="NCBI Taxonomy" id="79588"/>
    <lineage>
        <taxon>Eukaryota</taxon>
        <taxon>Fungi</taxon>
        <taxon>Dikarya</taxon>
        <taxon>Ascomycota</taxon>
        <taxon>Pezizomycotina</taxon>
        <taxon>Sordariomycetes</taxon>
        <taxon>Hypocreomycetidae</taxon>
        <taxon>Hypocreales</taxon>
        <taxon>Clavicipitaceae</taxon>
        <taxon>Epichloe</taxon>
    </lineage>
</organism>
<evidence type="ECO:0000313" key="2">
    <source>
        <dbReference type="EMBL" id="GAB0137730.1"/>
    </source>
</evidence>
<reference evidence="3" key="1">
    <citation type="submission" date="2024-06" db="EMBL/GenBank/DDBJ databases">
        <title>Draft Genome Sequences of Epichloe bromicola Strains Isolated from Elymus ciliaris.</title>
        <authorList>
            <consortium name="Epichloe bromicola genome sequencing consortium"/>
            <person name="Miura A."/>
            <person name="Imano S."/>
            <person name="Ashida A."/>
            <person name="Sato I."/>
            <person name="Chiba S."/>
            <person name="Tanaka A."/>
            <person name="Camagna M."/>
            <person name="Takemoto D."/>
        </authorList>
    </citation>
    <scope>NUCLEOTIDE SEQUENCE [LARGE SCALE GENOMIC DNA]</scope>
    <source>
        <strain evidence="3">DP</strain>
    </source>
</reference>
<dbReference type="InterPro" id="IPR021765">
    <property type="entry name" value="UstYa-like"/>
</dbReference>
<dbReference type="Proteomes" id="UP001562357">
    <property type="component" value="Unassembled WGS sequence"/>
</dbReference>
<sequence length="259" mass="29036">MLHEKRRLSANPMELLTILSFFLGGIIGSITTQLLVPTASWGSCRWLGIATATRTRAASATAPAPPWQSSSNTNTLVRVNGTYNLRSPFTGPPSPEVFEAWEGRYWPVWMFGVDEAAFRASHPQHMSSAVRVDGGAHDGHYLATFEASHQLHCLFNLYRASYLDYGGEERLAYEENPATWHARVDHCVDILRQKLECDRDTTLITYNWVRGKKGPTANFNVERECPDAAWTELSGWLQQHQITRVPTKPANVTELPAIP</sequence>
<keyword evidence="3" id="KW-1185">Reference proteome</keyword>
<dbReference type="EMBL" id="BAAFGZ010000310">
    <property type="protein sequence ID" value="GAB0137730.1"/>
    <property type="molecule type" value="Genomic_DNA"/>
</dbReference>
<protein>
    <recommendedName>
        <fullName evidence="4">Tat pathway signal sequence</fullName>
    </recommendedName>
</protein>
<name>A0ABQ0CWA9_9HYPO</name>
<dbReference type="PANTHER" id="PTHR33365:SF12">
    <property type="entry name" value="TAT PATHWAY SIGNAL SEQUENCE"/>
    <property type="match status" value="1"/>
</dbReference>
<comment type="caution">
    <text evidence="2">The sequence shown here is derived from an EMBL/GenBank/DDBJ whole genome shotgun (WGS) entry which is preliminary data.</text>
</comment>
<gene>
    <name evidence="2" type="primary">g5984</name>
    <name evidence="2" type="ORF">EsDP_00005984</name>
</gene>
<dbReference type="PANTHER" id="PTHR33365">
    <property type="entry name" value="YALI0B05434P"/>
    <property type="match status" value="1"/>
</dbReference>
<accession>A0ABQ0CWA9</accession>
<dbReference type="Pfam" id="PF11807">
    <property type="entry name" value="UstYa"/>
    <property type="match status" value="1"/>
</dbReference>
<proteinExistence type="inferred from homology"/>
<evidence type="ECO:0000256" key="1">
    <source>
        <dbReference type="ARBA" id="ARBA00035112"/>
    </source>
</evidence>
<evidence type="ECO:0000313" key="3">
    <source>
        <dbReference type="Proteomes" id="UP001562357"/>
    </source>
</evidence>